<dbReference type="EMBL" id="OU503056">
    <property type="protein sequence ID" value="CAI9784752.1"/>
    <property type="molecule type" value="Genomic_DNA"/>
</dbReference>
<reference evidence="2" key="1">
    <citation type="submission" date="2023-05" db="EMBL/GenBank/DDBJ databases">
        <authorList>
            <person name="Huff M."/>
        </authorList>
    </citation>
    <scope>NUCLEOTIDE SEQUENCE</scope>
</reference>
<gene>
    <name evidence="2" type="ORF">FPE_LOCUS32182</name>
</gene>
<keyword evidence="3" id="KW-1185">Reference proteome</keyword>
<proteinExistence type="predicted"/>
<protein>
    <submittedName>
        <fullName evidence="2">Uncharacterized protein</fullName>
    </submittedName>
</protein>
<feature type="region of interest" description="Disordered" evidence="1">
    <location>
        <begin position="73"/>
        <end position="100"/>
    </location>
</feature>
<organism evidence="2 3">
    <name type="scientific">Fraxinus pennsylvanica</name>
    <dbReference type="NCBI Taxonomy" id="56036"/>
    <lineage>
        <taxon>Eukaryota</taxon>
        <taxon>Viridiplantae</taxon>
        <taxon>Streptophyta</taxon>
        <taxon>Embryophyta</taxon>
        <taxon>Tracheophyta</taxon>
        <taxon>Spermatophyta</taxon>
        <taxon>Magnoliopsida</taxon>
        <taxon>eudicotyledons</taxon>
        <taxon>Gunneridae</taxon>
        <taxon>Pentapetalae</taxon>
        <taxon>asterids</taxon>
        <taxon>lamiids</taxon>
        <taxon>Lamiales</taxon>
        <taxon>Oleaceae</taxon>
        <taxon>Oleeae</taxon>
        <taxon>Fraxinus</taxon>
    </lineage>
</organism>
<evidence type="ECO:0000256" key="1">
    <source>
        <dbReference type="SAM" id="MobiDB-lite"/>
    </source>
</evidence>
<accession>A0AAD2EAF2</accession>
<dbReference type="Proteomes" id="UP000834106">
    <property type="component" value="Chromosome 21"/>
</dbReference>
<sequence length="145" mass="15930">MPSQVPEYSNFGKKNCGFSLHDQNPTKQLRFGVMIKIPKLYNVFPANHSDPANHSAPLNPCKTPPTKCFEVSISDAPSTPSSAPLNLPPLPPPASNANYPLSSAKPRFRLTFMKPNRVPSSNLKPSESLNLYLKIVTKINKTSQT</sequence>
<feature type="compositionally biased region" description="Low complexity" evidence="1">
    <location>
        <begin position="76"/>
        <end position="85"/>
    </location>
</feature>
<evidence type="ECO:0000313" key="3">
    <source>
        <dbReference type="Proteomes" id="UP000834106"/>
    </source>
</evidence>
<evidence type="ECO:0000313" key="2">
    <source>
        <dbReference type="EMBL" id="CAI9784752.1"/>
    </source>
</evidence>
<dbReference type="AlphaFoldDB" id="A0AAD2EAF2"/>
<name>A0AAD2EAF2_9LAMI</name>